<evidence type="ECO:0000313" key="2">
    <source>
        <dbReference type="Proteomes" id="UP001589854"/>
    </source>
</evidence>
<sequence length="125" mass="14958">MPRQRVYHDYVNGELAPYWYVLTFRKGDIDWGESKLFFEVIAPFEFFDRDQFDDSMPAISIYMEDLIINRVNPTRLGIRLETVKARILEHGVDPWFMQQFIIQMPDIEEVLGLLPNERKKTFLLI</sequence>
<reference evidence="1 2" key="1">
    <citation type="submission" date="2024-09" db="EMBL/GenBank/DDBJ databases">
        <authorList>
            <person name="Sun Q."/>
            <person name="Mori K."/>
        </authorList>
    </citation>
    <scope>NUCLEOTIDE SEQUENCE [LARGE SCALE GENOMIC DNA]</scope>
    <source>
        <strain evidence="1 2">CCM 7228</strain>
    </source>
</reference>
<protein>
    <submittedName>
        <fullName evidence="1">Uncharacterized protein</fullName>
    </submittedName>
</protein>
<dbReference type="RefSeq" id="WP_378931748.1">
    <property type="nucleotide sequence ID" value="NZ_JBHLVO010000003.1"/>
</dbReference>
<comment type="caution">
    <text evidence="1">The sequence shown here is derived from an EMBL/GenBank/DDBJ whole genome shotgun (WGS) entry which is preliminary data.</text>
</comment>
<evidence type="ECO:0000313" key="1">
    <source>
        <dbReference type="EMBL" id="MFC0271087.1"/>
    </source>
</evidence>
<keyword evidence="2" id="KW-1185">Reference proteome</keyword>
<dbReference type="Proteomes" id="UP001589854">
    <property type="component" value="Unassembled WGS sequence"/>
</dbReference>
<proteinExistence type="predicted"/>
<gene>
    <name evidence="1" type="ORF">ACFFIX_06435</name>
</gene>
<name>A0ABV6GBN7_9BACI</name>
<dbReference type="EMBL" id="JBHLVO010000003">
    <property type="protein sequence ID" value="MFC0271087.1"/>
    <property type="molecule type" value="Genomic_DNA"/>
</dbReference>
<accession>A0ABV6GBN7</accession>
<organism evidence="1 2">
    <name type="scientific">Metabacillus herbersteinensis</name>
    <dbReference type="NCBI Taxonomy" id="283816"/>
    <lineage>
        <taxon>Bacteria</taxon>
        <taxon>Bacillati</taxon>
        <taxon>Bacillota</taxon>
        <taxon>Bacilli</taxon>
        <taxon>Bacillales</taxon>
        <taxon>Bacillaceae</taxon>
        <taxon>Metabacillus</taxon>
    </lineage>
</organism>